<evidence type="ECO:0000313" key="9">
    <source>
        <dbReference type="Proteomes" id="UP000000644"/>
    </source>
</evidence>
<evidence type="ECO:0000256" key="3">
    <source>
        <dbReference type="ARBA" id="ARBA00023004"/>
    </source>
</evidence>
<dbReference type="Gene3D" id="1.10.760.10">
    <property type="entry name" value="Cytochrome c-like domain"/>
    <property type="match status" value="2"/>
</dbReference>
<feature type="compositionally biased region" description="Low complexity" evidence="5">
    <location>
        <begin position="248"/>
        <end position="260"/>
    </location>
</feature>
<keyword evidence="1 4" id="KW-0349">Heme</keyword>
<evidence type="ECO:0000256" key="1">
    <source>
        <dbReference type="ARBA" id="ARBA00022617"/>
    </source>
</evidence>
<proteinExistence type="predicted"/>
<dbReference type="eggNOG" id="COG2863">
    <property type="taxonomic scope" value="Bacteria"/>
</dbReference>
<dbReference type="GO" id="GO:0046872">
    <property type="term" value="F:metal ion binding"/>
    <property type="evidence" value="ECO:0007669"/>
    <property type="project" value="UniProtKB-KW"/>
</dbReference>
<feature type="transmembrane region" description="Helical" evidence="6">
    <location>
        <begin position="34"/>
        <end position="57"/>
    </location>
</feature>
<gene>
    <name evidence="8" type="ordered locus">Pnap_2095</name>
</gene>
<protein>
    <submittedName>
        <fullName evidence="8">Putative cytochrome c</fullName>
    </submittedName>
</protein>
<dbReference type="PANTHER" id="PTHR33751">
    <property type="entry name" value="CBB3-TYPE CYTOCHROME C OXIDASE SUBUNIT FIXP"/>
    <property type="match status" value="1"/>
</dbReference>
<feature type="domain" description="Cytochrome c" evidence="7">
    <location>
        <begin position="38"/>
        <end position="137"/>
    </location>
</feature>
<dbReference type="STRING" id="365044.Pnap_2095"/>
<dbReference type="KEGG" id="pna:Pnap_2095"/>
<dbReference type="PANTHER" id="PTHR33751:SF11">
    <property type="entry name" value="BLL4483 PROTEIN"/>
    <property type="match status" value="1"/>
</dbReference>
<evidence type="ECO:0000256" key="6">
    <source>
        <dbReference type="SAM" id="Phobius"/>
    </source>
</evidence>
<keyword evidence="9" id="KW-1185">Reference proteome</keyword>
<sequence>MNEHQETALSRRSAEGLAAKRCTVPKGGTLAPTLATWALASLGMFLASAVPSVVAAAPFEDTMAQRTLACTACHGPQGRAAPDGYYPRLAGKPAGYLYNQLLNFREGRRHYGLMTGLIEPLSDAYLLEIAQYFSSLEVPYPAPLPSQAPAAVLRLGEQLVTQGDASRKLPACVQCHGQAMTGVAPQIPGLLGLPRDYLNAQLGAWKAGQRRAHAPDCMQDVVSRLSLEDINAVASWIAAQPLPANTHPAASLPAPAPGSSTLDCGSASLPASGMPGMAGTKAHK</sequence>
<feature type="region of interest" description="Disordered" evidence="5">
    <location>
        <begin position="248"/>
        <end position="284"/>
    </location>
</feature>
<dbReference type="SUPFAM" id="SSF46626">
    <property type="entry name" value="Cytochrome c"/>
    <property type="match status" value="2"/>
</dbReference>
<dbReference type="PROSITE" id="PS51007">
    <property type="entry name" value="CYTC"/>
    <property type="match status" value="2"/>
</dbReference>
<keyword evidence="6" id="KW-0812">Transmembrane</keyword>
<evidence type="ECO:0000256" key="4">
    <source>
        <dbReference type="PROSITE-ProRule" id="PRU00433"/>
    </source>
</evidence>
<keyword evidence="2 4" id="KW-0479">Metal-binding</keyword>
<dbReference type="InterPro" id="IPR009056">
    <property type="entry name" value="Cyt_c-like_dom"/>
</dbReference>
<evidence type="ECO:0000256" key="5">
    <source>
        <dbReference type="SAM" id="MobiDB-lite"/>
    </source>
</evidence>
<feature type="domain" description="Cytochrome c" evidence="7">
    <location>
        <begin position="151"/>
        <end position="241"/>
    </location>
</feature>
<evidence type="ECO:0000256" key="2">
    <source>
        <dbReference type="ARBA" id="ARBA00022723"/>
    </source>
</evidence>
<dbReference type="HOGENOM" id="CLU_076280_0_0_4"/>
<dbReference type="InterPro" id="IPR036909">
    <property type="entry name" value="Cyt_c-like_dom_sf"/>
</dbReference>
<keyword evidence="3 4" id="KW-0408">Iron</keyword>
<evidence type="ECO:0000313" key="8">
    <source>
        <dbReference type="EMBL" id="ABM37404.1"/>
    </source>
</evidence>
<organism evidence="8 9">
    <name type="scientific">Polaromonas naphthalenivorans (strain CJ2)</name>
    <dbReference type="NCBI Taxonomy" id="365044"/>
    <lineage>
        <taxon>Bacteria</taxon>
        <taxon>Pseudomonadati</taxon>
        <taxon>Pseudomonadota</taxon>
        <taxon>Betaproteobacteria</taxon>
        <taxon>Burkholderiales</taxon>
        <taxon>Comamonadaceae</taxon>
        <taxon>Polaromonas</taxon>
    </lineage>
</organism>
<dbReference type="GO" id="GO:0009055">
    <property type="term" value="F:electron transfer activity"/>
    <property type="evidence" value="ECO:0007669"/>
    <property type="project" value="InterPro"/>
</dbReference>
<dbReference type="InterPro" id="IPR050597">
    <property type="entry name" value="Cytochrome_c_Oxidase_Subunit"/>
</dbReference>
<accession>A1VP26</accession>
<dbReference type="AlphaFoldDB" id="A1VP26"/>
<name>A1VP26_POLNA</name>
<keyword evidence="6" id="KW-0472">Membrane</keyword>
<evidence type="ECO:0000259" key="7">
    <source>
        <dbReference type="PROSITE" id="PS51007"/>
    </source>
</evidence>
<keyword evidence="6" id="KW-1133">Transmembrane helix</keyword>
<dbReference type="EMBL" id="CP000529">
    <property type="protein sequence ID" value="ABM37404.1"/>
    <property type="molecule type" value="Genomic_DNA"/>
</dbReference>
<reference evidence="9" key="1">
    <citation type="journal article" date="2009" name="Environ. Microbiol.">
        <title>The genome of Polaromonas naphthalenivorans strain CJ2, isolated from coal tar-contaminated sediment, reveals physiological and metabolic versatility and evolution through extensive horizontal gene transfer.</title>
        <authorList>
            <person name="Yagi J.M."/>
            <person name="Sims D."/>
            <person name="Brettin T."/>
            <person name="Bruce D."/>
            <person name="Madsen E.L."/>
        </authorList>
    </citation>
    <scope>NUCLEOTIDE SEQUENCE [LARGE SCALE GENOMIC DNA]</scope>
    <source>
        <strain evidence="9">CJ2</strain>
    </source>
</reference>
<dbReference type="Proteomes" id="UP000000644">
    <property type="component" value="Chromosome"/>
</dbReference>
<dbReference type="GO" id="GO:0020037">
    <property type="term" value="F:heme binding"/>
    <property type="evidence" value="ECO:0007669"/>
    <property type="project" value="InterPro"/>
</dbReference>